<organism evidence="4 5">
    <name type="scientific">Psychroserpens ponticola</name>
    <dbReference type="NCBI Taxonomy" id="2932268"/>
    <lineage>
        <taxon>Bacteria</taxon>
        <taxon>Pseudomonadati</taxon>
        <taxon>Bacteroidota</taxon>
        <taxon>Flavobacteriia</taxon>
        <taxon>Flavobacteriales</taxon>
        <taxon>Flavobacteriaceae</taxon>
        <taxon>Psychroserpens</taxon>
    </lineage>
</organism>
<dbReference type="PANTHER" id="PTHR32305:SF15">
    <property type="entry name" value="PROTEIN RHSA-RELATED"/>
    <property type="match status" value="1"/>
</dbReference>
<dbReference type="NCBIfam" id="TIGR03696">
    <property type="entry name" value="Rhs_assc_core"/>
    <property type="match status" value="1"/>
</dbReference>
<evidence type="ECO:0000313" key="4">
    <source>
        <dbReference type="EMBL" id="WCO01861.1"/>
    </source>
</evidence>
<dbReference type="InterPro" id="IPR050708">
    <property type="entry name" value="T6SS_VgrG/RHS"/>
</dbReference>
<dbReference type="Pfam" id="PF00395">
    <property type="entry name" value="SLH"/>
    <property type="match status" value="1"/>
</dbReference>
<feature type="signal peptide" evidence="2">
    <location>
        <begin position="1"/>
        <end position="24"/>
    </location>
</feature>
<name>A0ABY7S064_9FLAO</name>
<feature type="chain" id="PRO_5047313000" evidence="2">
    <location>
        <begin position="25"/>
        <end position="1541"/>
    </location>
</feature>
<keyword evidence="2" id="KW-0732">Signal</keyword>
<gene>
    <name evidence="4" type="ORF">MUN68_017590</name>
</gene>
<keyword evidence="1" id="KW-0677">Repeat</keyword>
<reference evidence="4 5" key="1">
    <citation type="submission" date="2023-01" db="EMBL/GenBank/DDBJ databases">
        <title>Psychroserpens ponticola sp. nov., isolated from seawater.</title>
        <authorList>
            <person name="Kristyanto S."/>
            <person name="Jung J."/>
            <person name="Kim J.M."/>
            <person name="Jeon C.O."/>
        </authorList>
    </citation>
    <scope>NUCLEOTIDE SEQUENCE [LARGE SCALE GENOMIC DNA]</scope>
    <source>
        <strain evidence="4 5">MSW6</strain>
    </source>
</reference>
<dbReference type="EMBL" id="CP116221">
    <property type="protein sequence ID" value="WCO01861.1"/>
    <property type="molecule type" value="Genomic_DNA"/>
</dbReference>
<dbReference type="PROSITE" id="PS51272">
    <property type="entry name" value="SLH"/>
    <property type="match status" value="1"/>
</dbReference>
<feature type="domain" description="SLH" evidence="3">
    <location>
        <begin position="376"/>
        <end position="439"/>
    </location>
</feature>
<evidence type="ECO:0000313" key="5">
    <source>
        <dbReference type="Proteomes" id="UP001202717"/>
    </source>
</evidence>
<dbReference type="InterPro" id="IPR022385">
    <property type="entry name" value="Rhs_assc_core"/>
</dbReference>
<sequence length="1541" mass="173425">MRQLLVAISLVCCVCLGFSQNANITQIEFFYDTDPGFGNANQLSFAQDDQVELNFSLDISNLSPGIHSMYVRAKDEFNNWSLYTKKNLFVISGNQATPLIVEVEYFWDTDPGFGNGINLAISSSTTVDQNFTIPINNLSAGIHSLYVRSRDAYNRWSLYTKKNIFIINGSEAIPNIVALEYFFNEDPGLGNATPLSITAATAINENFVIPLAGLTQGNHELYVRAQDAYGRWSLYSQDTVVLGDWNCAYTDTPSTHIAFDAVTDLCGRGILDNDGEAEPDNILNRAELAKLAYLGIGLNDTNSYANVFPSPFNDLQKEDIWYYSFAKNVSYLEFDDHKSPFDRNFFNFKPSDGITKAHTLKVFLEAFNIDETDNTGTTSYTDLDPTHEAYNYIIKAYDLGIIEDNVDNLFHPDDTTIRREAFIMLHRMLTVLALPIPTITDDSFFSPGNYTPETFSTYNALHSGNFNHYTKTSFAISSVGIPLSFEHTYNSYLSEMPPQFTPIKPLGNLWSHTYNSYITEIEGDVQYPDDFRVVVALPNSGFHVYKLDGGNYTSVTNGVYNTLEKPTTSTFTITTKNQIVYTYEKIAGTASNFPYVLVSIQDRNSNTIAVNYEVSQNPNTPNFQRIKEVVGTAGRKLLFSYHANSDVINDIEDPLNRKVFYTYDDSKLIEFKDAKNQSTIYTYGLDYEKDLLMSIQLPKGNIVTNTYENKKLMSSQTNGNQPTNFVYNQNYGQTGIEDFTNTTVTNPNGQVTNIDYNKFGYPNTIEKDTNIDVSIGYDDMHVSKPNDITINNKNATLNYDEQGNLTLMSLPIGVSHSYTYNANSDITQYTDPLGENYSYNYDGNGNLTTITTPRGSTSLTVNNLGLVTQSQNPENITTTYSYDNYGNTISTNAPEGISTSATFDAASRLLSFTNPNGFNSNYSYDNNDNLLQETFNTQTTQYSYDPNDNMTQIKNANNRNTVLTYDFENDFLENVAFEGAEDAYTYYPDGKMETYVNPNGITFTYTYDADGRLSTVNGGSDTVNYTYDSNNNITQISNSNGATNYSYDLLNRITSITDYFGNIVSYEYDLNSNVTKLIYPDNKEVIYTYYSDNLLHTVEDWNNQVTTYTYRNDALLTKVEYPNGTYCDYSYDSAGRMTNISWKKTDTSEFIKYDFTLDPIGNHLTETKWEPYTSTGEANETIGYSYNNANRIQTAGSDSFTFNTNGNTTNKTSNIYTYDVYDRLTNVSGTTTAQYEYDANGNRTKSVVNGEEKRFVLNSLGMSNVLGEANSSNTIQNYYVYGLGLISRIDDSNQTNYYHYDFRGSTIAMTDASETITHKYQYDEFGNLQQSDEADYNAYRYVGKYGVSHESDDLYFMRARFYDPTIGRFLSEDPIWSTNLYPYADNNPVTGIDPKGENVINVVTGIISITNQTISSANSKDNIEGALNTLGLITNLADETSKLSGKFSGVSDNLGIAGTVFSFGTNIYVNHREGLGYQTIPKSLIQTGISGLSWGLWDGEEIFEISEYIGNDMAKDIFKLSHSRLTYEIEYQKKLNKMLDQ</sequence>
<evidence type="ECO:0000256" key="1">
    <source>
        <dbReference type="ARBA" id="ARBA00022737"/>
    </source>
</evidence>
<evidence type="ECO:0000259" key="3">
    <source>
        <dbReference type="PROSITE" id="PS51272"/>
    </source>
</evidence>
<dbReference type="InterPro" id="IPR056823">
    <property type="entry name" value="TEN-like_YD-shell"/>
</dbReference>
<dbReference type="InterPro" id="IPR001119">
    <property type="entry name" value="SLH_dom"/>
</dbReference>
<accession>A0ABY7S064</accession>
<dbReference type="Pfam" id="PF25023">
    <property type="entry name" value="TEN_YD-shell"/>
    <property type="match status" value="3"/>
</dbReference>
<proteinExistence type="predicted"/>
<protein>
    <submittedName>
        <fullName evidence="4">S-layer homology domain-containing protein</fullName>
    </submittedName>
</protein>
<dbReference type="Gene3D" id="2.180.10.10">
    <property type="entry name" value="RHS repeat-associated core"/>
    <property type="match status" value="3"/>
</dbReference>
<dbReference type="Proteomes" id="UP001202717">
    <property type="component" value="Chromosome"/>
</dbReference>
<evidence type="ECO:0000256" key="2">
    <source>
        <dbReference type="SAM" id="SignalP"/>
    </source>
</evidence>
<dbReference type="InterPro" id="IPR006530">
    <property type="entry name" value="YD"/>
</dbReference>
<dbReference type="NCBIfam" id="TIGR01643">
    <property type="entry name" value="YD_repeat_2x"/>
    <property type="match status" value="5"/>
</dbReference>
<keyword evidence="5" id="KW-1185">Reference proteome</keyword>
<dbReference type="PANTHER" id="PTHR32305">
    <property type="match status" value="1"/>
</dbReference>
<dbReference type="RefSeq" id="WP_249997038.1">
    <property type="nucleotide sequence ID" value="NZ_CP116221.1"/>
</dbReference>